<name>A0ABN5IGW7_9ACTN</name>
<dbReference type="EMBL" id="CP026652">
    <property type="protein sequence ID" value="AVH61665.1"/>
    <property type="molecule type" value="Genomic_DNA"/>
</dbReference>
<dbReference type="SUPFAM" id="SSF56281">
    <property type="entry name" value="Metallo-hydrolase/oxidoreductase"/>
    <property type="match status" value="1"/>
</dbReference>
<dbReference type="RefSeq" id="WP_099506312.1">
    <property type="nucleotide sequence ID" value="NZ_CP026652.1"/>
</dbReference>
<accession>A0ABN5IGW7</accession>
<evidence type="ECO:0000313" key="1">
    <source>
        <dbReference type="EMBL" id="AVH61665.1"/>
    </source>
</evidence>
<dbReference type="InterPro" id="IPR036866">
    <property type="entry name" value="RibonucZ/Hydroxyglut_hydro"/>
</dbReference>
<sequence length="227" mass="25440">MAWHLRMTLLGVGAMNSPRCAPAGLLVRYRGRRIAFDAGPGADPPPRLDAWLVTDEQAELRSALQRMAADRGLEARRADCEWGELVIRACSVAHTSHPTCGYRIEADGVVAVWAPEFWEFPSWAMGADLMFAEAAGWDRRIRFRGGVGGHAHVREVGREAERHQVRRLVYAHVREVGREAERHQVRRLVYAHIGRPCLRAMDAGLKPEWGEWGRAGRTYSLLPAQCG</sequence>
<evidence type="ECO:0008006" key="3">
    <source>
        <dbReference type="Google" id="ProtNLM"/>
    </source>
</evidence>
<protein>
    <recommendedName>
        <fullName evidence="3">Metallo-beta-lactamase domain-containing protein</fullName>
    </recommendedName>
</protein>
<dbReference type="Gene3D" id="3.60.15.10">
    <property type="entry name" value="Ribonuclease Z/Hydroxyacylglutathione hydrolase-like"/>
    <property type="match status" value="1"/>
</dbReference>
<evidence type="ECO:0000313" key="2">
    <source>
        <dbReference type="Proteomes" id="UP000238413"/>
    </source>
</evidence>
<gene>
    <name evidence="1" type="ORF">C4B68_38300</name>
</gene>
<reference evidence="1 2" key="1">
    <citation type="submission" date="2018-02" db="EMBL/GenBank/DDBJ databases">
        <title>Complete genome sequence of Streptomyces dengpaensis, the producer of angucyclines.</title>
        <authorList>
            <person name="Yumei L."/>
        </authorList>
    </citation>
    <scope>NUCLEOTIDE SEQUENCE [LARGE SCALE GENOMIC DNA]</scope>
    <source>
        <strain evidence="1 2">XZHG99</strain>
    </source>
</reference>
<organism evidence="1 2">
    <name type="scientific">Streptomyces dengpaensis</name>
    <dbReference type="NCBI Taxonomy" id="2049881"/>
    <lineage>
        <taxon>Bacteria</taxon>
        <taxon>Bacillati</taxon>
        <taxon>Actinomycetota</taxon>
        <taxon>Actinomycetes</taxon>
        <taxon>Kitasatosporales</taxon>
        <taxon>Streptomycetaceae</taxon>
        <taxon>Streptomyces</taxon>
    </lineage>
</organism>
<dbReference type="Proteomes" id="UP000238413">
    <property type="component" value="Chromosome"/>
</dbReference>
<keyword evidence="2" id="KW-1185">Reference proteome</keyword>
<proteinExistence type="predicted"/>